<organism evidence="2 3">
    <name type="scientific">Solirubrobacter pauli</name>
    <dbReference type="NCBI Taxonomy" id="166793"/>
    <lineage>
        <taxon>Bacteria</taxon>
        <taxon>Bacillati</taxon>
        <taxon>Actinomycetota</taxon>
        <taxon>Thermoleophilia</taxon>
        <taxon>Solirubrobacterales</taxon>
        <taxon>Solirubrobacteraceae</taxon>
        <taxon>Solirubrobacter</taxon>
    </lineage>
</organism>
<dbReference type="Proteomes" id="UP000278962">
    <property type="component" value="Unassembled WGS sequence"/>
</dbReference>
<keyword evidence="3" id="KW-1185">Reference proteome</keyword>
<reference evidence="2 3" key="1">
    <citation type="submission" date="2018-10" db="EMBL/GenBank/DDBJ databases">
        <title>Genomic Encyclopedia of Archaeal and Bacterial Type Strains, Phase II (KMG-II): from individual species to whole genera.</title>
        <authorList>
            <person name="Goeker M."/>
        </authorList>
    </citation>
    <scope>NUCLEOTIDE SEQUENCE [LARGE SCALE GENOMIC DNA]</scope>
    <source>
        <strain evidence="2 3">DSM 14954</strain>
    </source>
</reference>
<comment type="similarity">
    <text evidence="1">Belongs to the class-IV pyridoxal-phosphate-dependent aminotransferase family.</text>
</comment>
<dbReference type="EMBL" id="RBIL01000001">
    <property type="protein sequence ID" value="RKQ92482.1"/>
    <property type="molecule type" value="Genomic_DNA"/>
</dbReference>
<dbReference type="Pfam" id="PF01063">
    <property type="entry name" value="Aminotran_4"/>
    <property type="match status" value="1"/>
</dbReference>
<keyword evidence="2" id="KW-0032">Aminotransferase</keyword>
<dbReference type="InterPro" id="IPR043132">
    <property type="entry name" value="BCAT-like_C"/>
</dbReference>
<dbReference type="SUPFAM" id="SSF56752">
    <property type="entry name" value="D-aminoacid aminotransferase-like PLP-dependent enzymes"/>
    <property type="match status" value="1"/>
</dbReference>
<dbReference type="Gene3D" id="3.20.10.10">
    <property type="entry name" value="D-amino Acid Aminotransferase, subunit A, domain 2"/>
    <property type="match status" value="1"/>
</dbReference>
<proteinExistence type="inferred from homology"/>
<dbReference type="CDD" id="cd00449">
    <property type="entry name" value="PLPDE_IV"/>
    <property type="match status" value="1"/>
</dbReference>
<dbReference type="InterPro" id="IPR036038">
    <property type="entry name" value="Aminotransferase-like"/>
</dbReference>
<comment type="caution">
    <text evidence="2">The sequence shown here is derived from an EMBL/GenBank/DDBJ whole genome shotgun (WGS) entry which is preliminary data.</text>
</comment>
<accession>A0A660LBT5</accession>
<evidence type="ECO:0000313" key="2">
    <source>
        <dbReference type="EMBL" id="RKQ92482.1"/>
    </source>
</evidence>
<name>A0A660LBT5_9ACTN</name>
<sequence length="257" mass="27809">MLASVDGAIGPAEQARVPITDEGLLRGDGAFEGLRLYSGRPFGLGEHLERLRSTTAGLRLEYDESALSHEISRLLEAAGPVDGVLRIVLTRGGRRILFVEPLPHRPRIARVGTVRYAPNRITEGLKTISYAANDLARRLAHEQGFDDALLVTPHGRVLEGATSAFFWVRDGRLRTPPLEDRILESVTRAKLIAVAGADEEVCTLDTLHGAEEAFLASSVREVQPVAAIDDLQLPAAPGPVTLRAHEALRQAIEAEIG</sequence>
<evidence type="ECO:0000313" key="3">
    <source>
        <dbReference type="Proteomes" id="UP000278962"/>
    </source>
</evidence>
<dbReference type="InterPro" id="IPR050571">
    <property type="entry name" value="Class-IV_PLP-Dep_Aminotrnsfr"/>
</dbReference>
<dbReference type="PANTHER" id="PTHR42743">
    <property type="entry name" value="AMINO-ACID AMINOTRANSFERASE"/>
    <property type="match status" value="1"/>
</dbReference>
<dbReference type="AlphaFoldDB" id="A0A660LBT5"/>
<gene>
    <name evidence="2" type="ORF">C8N24_2331</name>
</gene>
<dbReference type="OrthoDB" id="9805628at2"/>
<keyword evidence="2" id="KW-0808">Transferase</keyword>
<protein>
    <submittedName>
        <fullName evidence="2">Branched-chain amino acid aminotransferase</fullName>
    </submittedName>
</protein>
<dbReference type="RefSeq" id="WP_121250174.1">
    <property type="nucleotide sequence ID" value="NZ_RBIL01000001.1"/>
</dbReference>
<evidence type="ECO:0000256" key="1">
    <source>
        <dbReference type="ARBA" id="ARBA00009320"/>
    </source>
</evidence>
<dbReference type="GO" id="GO:0008483">
    <property type="term" value="F:transaminase activity"/>
    <property type="evidence" value="ECO:0007669"/>
    <property type="project" value="UniProtKB-KW"/>
</dbReference>
<dbReference type="InterPro" id="IPR001544">
    <property type="entry name" value="Aminotrans_IV"/>
</dbReference>
<dbReference type="GO" id="GO:0046394">
    <property type="term" value="P:carboxylic acid biosynthetic process"/>
    <property type="evidence" value="ECO:0007669"/>
    <property type="project" value="UniProtKB-ARBA"/>
</dbReference>
<dbReference type="PANTHER" id="PTHR42743:SF11">
    <property type="entry name" value="AMINODEOXYCHORISMATE LYASE"/>
    <property type="match status" value="1"/>
</dbReference>
<dbReference type="InterPro" id="IPR043131">
    <property type="entry name" value="BCAT-like_N"/>
</dbReference>
<dbReference type="Gene3D" id="3.30.470.10">
    <property type="match status" value="1"/>
</dbReference>